<dbReference type="AlphaFoldDB" id="A0AAN9LT70"/>
<keyword evidence="1" id="KW-1133">Transmembrane helix</keyword>
<evidence type="ECO:0000256" key="1">
    <source>
        <dbReference type="SAM" id="Phobius"/>
    </source>
</evidence>
<name>A0AAN9LT70_PHACN</name>
<keyword evidence="1" id="KW-0472">Membrane</keyword>
<feature type="transmembrane region" description="Helical" evidence="1">
    <location>
        <begin position="126"/>
        <end position="142"/>
    </location>
</feature>
<organism evidence="2 3">
    <name type="scientific">Phaseolus coccineus</name>
    <name type="common">Scarlet runner bean</name>
    <name type="synonym">Phaseolus multiflorus</name>
    <dbReference type="NCBI Taxonomy" id="3886"/>
    <lineage>
        <taxon>Eukaryota</taxon>
        <taxon>Viridiplantae</taxon>
        <taxon>Streptophyta</taxon>
        <taxon>Embryophyta</taxon>
        <taxon>Tracheophyta</taxon>
        <taxon>Spermatophyta</taxon>
        <taxon>Magnoliopsida</taxon>
        <taxon>eudicotyledons</taxon>
        <taxon>Gunneridae</taxon>
        <taxon>Pentapetalae</taxon>
        <taxon>rosids</taxon>
        <taxon>fabids</taxon>
        <taxon>Fabales</taxon>
        <taxon>Fabaceae</taxon>
        <taxon>Papilionoideae</taxon>
        <taxon>50 kb inversion clade</taxon>
        <taxon>NPAAA clade</taxon>
        <taxon>indigoferoid/millettioid clade</taxon>
        <taxon>Phaseoleae</taxon>
        <taxon>Phaseolus</taxon>
    </lineage>
</organism>
<dbReference type="Proteomes" id="UP001374584">
    <property type="component" value="Unassembled WGS sequence"/>
</dbReference>
<evidence type="ECO:0000313" key="3">
    <source>
        <dbReference type="Proteomes" id="UP001374584"/>
    </source>
</evidence>
<accession>A0AAN9LT70</accession>
<reference evidence="2 3" key="1">
    <citation type="submission" date="2024-01" db="EMBL/GenBank/DDBJ databases">
        <title>The genomes of 5 underutilized Papilionoideae crops provide insights into root nodulation and disease resistanc.</title>
        <authorList>
            <person name="Jiang F."/>
        </authorList>
    </citation>
    <scope>NUCLEOTIDE SEQUENCE [LARGE SCALE GENOMIC DNA]</scope>
    <source>
        <strain evidence="2">JINMINGXINNONG_FW02</strain>
        <tissue evidence="2">Leaves</tissue>
    </source>
</reference>
<dbReference type="EMBL" id="JAYMYR010000009">
    <property type="protein sequence ID" value="KAK7341669.1"/>
    <property type="molecule type" value="Genomic_DNA"/>
</dbReference>
<keyword evidence="3" id="KW-1185">Reference proteome</keyword>
<evidence type="ECO:0000313" key="2">
    <source>
        <dbReference type="EMBL" id="KAK7341669.1"/>
    </source>
</evidence>
<proteinExistence type="predicted"/>
<keyword evidence="1" id="KW-0812">Transmembrane</keyword>
<protein>
    <submittedName>
        <fullName evidence="2">Uncharacterized protein</fullName>
    </submittedName>
</protein>
<gene>
    <name evidence="2" type="ORF">VNO80_24606</name>
</gene>
<sequence>MTSVGYHLFGFALLCFLPSCVFNQPLNGWNKTLRVLVRTNRRRIDLCHCFLFLISLHHFLPPFSLFSPFFLTFILFFCIYYPLTKHVLLGISVASEVASVQFVRGKLDFFFFVFVFHFLPETASNIFVKLLTWGVAVYVLWWEKFEFLGLLS</sequence>
<comment type="caution">
    <text evidence="2">The sequence shown here is derived from an EMBL/GenBank/DDBJ whole genome shotgun (WGS) entry which is preliminary data.</text>
</comment>
<feature type="transmembrane region" description="Helical" evidence="1">
    <location>
        <begin position="66"/>
        <end position="83"/>
    </location>
</feature>
<feature type="transmembrane region" description="Helical" evidence="1">
    <location>
        <begin position="6"/>
        <end position="23"/>
    </location>
</feature>
<feature type="transmembrane region" description="Helical" evidence="1">
    <location>
        <begin position="44"/>
        <end position="60"/>
    </location>
</feature>